<feature type="transmembrane region" description="Helical" evidence="9">
    <location>
        <begin position="299"/>
        <end position="320"/>
    </location>
</feature>
<accession>A0AA37UGN0</accession>
<evidence type="ECO:0000256" key="3">
    <source>
        <dbReference type="ARBA" id="ARBA00022448"/>
    </source>
</evidence>
<dbReference type="InterPro" id="IPR051124">
    <property type="entry name" value="Phosphate_Transport_Permease"/>
</dbReference>
<dbReference type="GO" id="GO:0006817">
    <property type="term" value="P:phosphate ion transport"/>
    <property type="evidence" value="ECO:0007669"/>
    <property type="project" value="UniProtKB-KW"/>
</dbReference>
<keyword evidence="8 9" id="KW-0472">Membrane</keyword>
<evidence type="ECO:0000256" key="10">
    <source>
        <dbReference type="RuleBase" id="RU363054"/>
    </source>
</evidence>
<sequence>MSTDVTPETASAPDGEGKPLGARRGRHPGRLGNRIFAGLSTGAGILILVTLAAVAIFLVREAMPAITASPEAYSDFTRGLNLGQYIAPLVFGTVLAALLALVVAVPLSIGIALFIAHYAPKRLSGPVAYVIDLLAAIPSVVYGLWGFFWLVPKIGPIMDWISERLGFIPIFADYAPPAKNITSAALVLAVMILPIITAVSREVFLQTPRLHIEASLALGATRWEVARQAILPFGRSGVVSASMLGLGRALGETMAVLMILAPFAKGTEIYSFKLFASAEHQTIAANIAQQIREAHGMSVSVLIASGLALFAITLVVNMAARAIVARRAAFSGAN</sequence>
<dbReference type="AlphaFoldDB" id="A0AA37UGN0"/>
<dbReference type="PROSITE" id="PS50928">
    <property type="entry name" value="ABC_TM1"/>
    <property type="match status" value="1"/>
</dbReference>
<keyword evidence="6 9" id="KW-0812">Transmembrane</keyword>
<reference evidence="13" key="2">
    <citation type="submission" date="2023-02" db="EMBL/GenBank/DDBJ databases">
        <authorList>
            <person name="Sun Q."/>
            <person name="Mori K."/>
        </authorList>
    </citation>
    <scope>NUCLEOTIDE SEQUENCE</scope>
    <source>
        <strain evidence="13">NBRC 112290</strain>
    </source>
</reference>
<feature type="domain" description="ABC transmembrane type-1" evidence="12">
    <location>
        <begin position="90"/>
        <end position="320"/>
    </location>
</feature>
<reference evidence="13" key="1">
    <citation type="journal article" date="2014" name="Int. J. Syst. Evol. Microbiol.">
        <title>Complete genome sequence of Corynebacterium casei LMG S-19264T (=DSM 44701T), isolated from a smear-ripened cheese.</title>
        <authorList>
            <consortium name="US DOE Joint Genome Institute (JGI-PGF)"/>
            <person name="Walter F."/>
            <person name="Albersmeier A."/>
            <person name="Kalinowski J."/>
            <person name="Ruckert C."/>
        </authorList>
    </citation>
    <scope>NUCLEOTIDE SEQUENCE</scope>
    <source>
        <strain evidence="13">NBRC 112290</strain>
    </source>
</reference>
<comment type="caution">
    <text evidence="10">Lacks conserved residue(s) required for the propagation of feature annotation.</text>
</comment>
<dbReference type="InterPro" id="IPR035906">
    <property type="entry name" value="MetI-like_sf"/>
</dbReference>
<comment type="caution">
    <text evidence="13">The sequence shown here is derived from an EMBL/GenBank/DDBJ whole genome shotgun (WGS) entry which is preliminary data.</text>
</comment>
<dbReference type="RefSeq" id="WP_284248789.1">
    <property type="nucleotide sequence ID" value="NZ_BSUM01000001.1"/>
</dbReference>
<dbReference type="InterPro" id="IPR011864">
    <property type="entry name" value="Phosphate_PstC"/>
</dbReference>
<dbReference type="SUPFAM" id="SSF161098">
    <property type="entry name" value="MetI-like"/>
    <property type="match status" value="1"/>
</dbReference>
<dbReference type="Gene3D" id="1.10.3720.10">
    <property type="entry name" value="MetI-like"/>
    <property type="match status" value="1"/>
</dbReference>
<dbReference type="InterPro" id="IPR000515">
    <property type="entry name" value="MetI-like"/>
</dbReference>
<organism evidence="13 14">
    <name type="scientific">Litorihabitans aurantiacus</name>
    <dbReference type="NCBI Taxonomy" id="1930061"/>
    <lineage>
        <taxon>Bacteria</taxon>
        <taxon>Bacillati</taxon>
        <taxon>Actinomycetota</taxon>
        <taxon>Actinomycetes</taxon>
        <taxon>Micrococcales</taxon>
        <taxon>Beutenbergiaceae</taxon>
        <taxon>Litorihabitans</taxon>
    </lineage>
</organism>
<evidence type="ECO:0000256" key="9">
    <source>
        <dbReference type="RuleBase" id="RU363032"/>
    </source>
</evidence>
<comment type="similarity">
    <text evidence="2 10">Belongs to the binding-protein-dependent transport system permease family. CysTW subfamily.</text>
</comment>
<dbReference type="GO" id="GO:0005886">
    <property type="term" value="C:plasma membrane"/>
    <property type="evidence" value="ECO:0007669"/>
    <property type="project" value="UniProtKB-SubCell"/>
</dbReference>
<feature type="transmembrane region" description="Helical" evidence="9">
    <location>
        <begin position="181"/>
        <end position="199"/>
    </location>
</feature>
<evidence type="ECO:0000256" key="7">
    <source>
        <dbReference type="ARBA" id="ARBA00022989"/>
    </source>
</evidence>
<feature type="transmembrane region" description="Helical" evidence="9">
    <location>
        <begin position="127"/>
        <end position="150"/>
    </location>
</feature>
<evidence type="ECO:0000256" key="4">
    <source>
        <dbReference type="ARBA" id="ARBA00022475"/>
    </source>
</evidence>
<evidence type="ECO:0000313" key="14">
    <source>
        <dbReference type="Proteomes" id="UP001157161"/>
    </source>
</evidence>
<dbReference type="Pfam" id="PF00528">
    <property type="entry name" value="BPD_transp_1"/>
    <property type="match status" value="1"/>
</dbReference>
<evidence type="ECO:0000313" key="13">
    <source>
        <dbReference type="EMBL" id="GMA30258.1"/>
    </source>
</evidence>
<evidence type="ECO:0000256" key="8">
    <source>
        <dbReference type="ARBA" id="ARBA00023136"/>
    </source>
</evidence>
<dbReference type="Proteomes" id="UP001157161">
    <property type="component" value="Unassembled WGS sequence"/>
</dbReference>
<evidence type="ECO:0000256" key="2">
    <source>
        <dbReference type="ARBA" id="ARBA00007069"/>
    </source>
</evidence>
<feature type="transmembrane region" description="Helical" evidence="9">
    <location>
        <begin position="35"/>
        <end position="59"/>
    </location>
</feature>
<keyword evidence="4 10" id="KW-1003">Cell membrane</keyword>
<evidence type="ECO:0000259" key="12">
    <source>
        <dbReference type="PROSITE" id="PS50928"/>
    </source>
</evidence>
<dbReference type="PANTHER" id="PTHR30425:SF1">
    <property type="entry name" value="PHOSPHATE TRANSPORT SYSTEM PERMEASE PROTEIN PSTC"/>
    <property type="match status" value="1"/>
</dbReference>
<comment type="function">
    <text evidence="10">Part of the binding-protein-dependent transport system for phosphate; probably responsible for the translocation of the substrate across the membrane.</text>
</comment>
<keyword evidence="5 10" id="KW-0592">Phosphate transport</keyword>
<dbReference type="EMBL" id="BSUM01000001">
    <property type="protein sequence ID" value="GMA30258.1"/>
    <property type="molecule type" value="Genomic_DNA"/>
</dbReference>
<feature type="transmembrane region" description="Helical" evidence="9">
    <location>
        <begin position="85"/>
        <end position="115"/>
    </location>
</feature>
<comment type="subcellular location">
    <subcellularLocation>
        <location evidence="1 9">Cell membrane</location>
        <topology evidence="1 9">Multi-pass membrane protein</topology>
    </subcellularLocation>
</comment>
<gene>
    <name evidence="13" type="ORF">GCM10025875_02500</name>
</gene>
<evidence type="ECO:0000256" key="5">
    <source>
        <dbReference type="ARBA" id="ARBA00022592"/>
    </source>
</evidence>
<dbReference type="CDD" id="cd06261">
    <property type="entry name" value="TM_PBP2"/>
    <property type="match status" value="1"/>
</dbReference>
<dbReference type="NCBIfam" id="TIGR02138">
    <property type="entry name" value="phosphate_pstC"/>
    <property type="match status" value="1"/>
</dbReference>
<keyword evidence="3 9" id="KW-0813">Transport</keyword>
<dbReference type="GO" id="GO:0005315">
    <property type="term" value="F:phosphate transmembrane transporter activity"/>
    <property type="evidence" value="ECO:0007669"/>
    <property type="project" value="InterPro"/>
</dbReference>
<evidence type="ECO:0000256" key="1">
    <source>
        <dbReference type="ARBA" id="ARBA00004651"/>
    </source>
</evidence>
<keyword evidence="7 9" id="KW-1133">Transmembrane helix</keyword>
<keyword evidence="14" id="KW-1185">Reference proteome</keyword>
<name>A0AA37UGN0_9MICO</name>
<protein>
    <recommendedName>
        <fullName evidence="10">Phosphate transport system permease protein</fullName>
    </recommendedName>
</protein>
<evidence type="ECO:0000256" key="11">
    <source>
        <dbReference type="SAM" id="MobiDB-lite"/>
    </source>
</evidence>
<dbReference type="PANTHER" id="PTHR30425">
    <property type="entry name" value="PHOSPHATE TRANSPORT SYSTEM PERMEASE PROTEIN PST"/>
    <property type="match status" value="1"/>
</dbReference>
<evidence type="ECO:0000256" key="6">
    <source>
        <dbReference type="ARBA" id="ARBA00022692"/>
    </source>
</evidence>
<feature type="region of interest" description="Disordered" evidence="11">
    <location>
        <begin position="1"/>
        <end position="26"/>
    </location>
</feature>
<proteinExistence type="inferred from homology"/>